<dbReference type="InterPro" id="IPR040256">
    <property type="entry name" value="At4g02000-like"/>
</dbReference>
<feature type="region of interest" description="Disordered" evidence="1">
    <location>
        <begin position="454"/>
        <end position="528"/>
    </location>
</feature>
<evidence type="ECO:0000259" key="2">
    <source>
        <dbReference type="Pfam" id="PF14111"/>
    </source>
</evidence>
<dbReference type="PANTHER" id="PTHR31286">
    <property type="entry name" value="GLYCINE-RICH CELL WALL STRUCTURAL PROTEIN 1.8-LIKE"/>
    <property type="match status" value="1"/>
</dbReference>
<dbReference type="Proteomes" id="UP001151760">
    <property type="component" value="Unassembled WGS sequence"/>
</dbReference>
<sequence length="553" mass="61709">MNKGFLNRSSAAVKGVDSGVIGKGSLLGDLASKIRNIDGKILGKDGKPMVARRCVRFADTAKVTGCGDGRSVEIDDCMTNPSSHDEARLFTPDQQKVMVHEDGICIDPVMNEPNSHINEASMVQNSAVRLPLEAMDEIKARFVNTLYGYPVGKRLAFPMVENYVKHAWAKFGLKRVMMHHGFFMFQFDNQTGMEKVIEGGPWRIQLVPFMLNVWMPNTLLKKDKVTHVPLWVKMHNVPIVAYSKVGLELISAKVGSLMRLDAHTNFICLNSWGRSDYARALVEVSADKPLVDSVDIDIPRDDGNGYTTANIRIEFEWQPPRCGTCKIFDHLESVCPMKRVAGPLKKSDKQAVEKKDKRLVHATGNKGKGKQVSSQCFIKGYRVNIPKSKLVYRAVIKPHGDNNVACNMEQSLDATKKPSSSDSSNGKLFINDNISLEELRNFVDKSMQEESVLEHVGNNDINSCTSRENQGEKVSSKKSSPSMEVLNEDSDTDDEEVFLPNDRTTFPSSSGGGGQPLEEDAYDDYEDQFEENPCSYQEFCDQFDFKVKGLGRK</sequence>
<evidence type="ECO:0000313" key="3">
    <source>
        <dbReference type="EMBL" id="GJS98516.1"/>
    </source>
</evidence>
<gene>
    <name evidence="3" type="ORF">Tco_0819686</name>
</gene>
<reference evidence="3" key="2">
    <citation type="submission" date="2022-01" db="EMBL/GenBank/DDBJ databases">
        <authorList>
            <person name="Yamashiro T."/>
            <person name="Shiraishi A."/>
            <person name="Satake H."/>
            <person name="Nakayama K."/>
        </authorList>
    </citation>
    <scope>NUCLEOTIDE SEQUENCE</scope>
</reference>
<comment type="caution">
    <text evidence="3">The sequence shown here is derived from an EMBL/GenBank/DDBJ whole genome shotgun (WGS) entry which is preliminary data.</text>
</comment>
<keyword evidence="4" id="KW-1185">Reference proteome</keyword>
<name>A0ABQ5A9X2_9ASTR</name>
<feature type="compositionally biased region" description="Acidic residues" evidence="1">
    <location>
        <begin position="486"/>
        <end position="497"/>
    </location>
</feature>
<feature type="compositionally biased region" description="Acidic residues" evidence="1">
    <location>
        <begin position="517"/>
        <end position="528"/>
    </location>
</feature>
<feature type="compositionally biased region" description="Polar residues" evidence="1">
    <location>
        <begin position="459"/>
        <end position="468"/>
    </location>
</feature>
<dbReference type="EMBL" id="BQNB010012050">
    <property type="protein sequence ID" value="GJS98516.1"/>
    <property type="molecule type" value="Genomic_DNA"/>
</dbReference>
<accession>A0ABQ5A9X2</accession>
<dbReference type="InterPro" id="IPR025558">
    <property type="entry name" value="DUF4283"/>
</dbReference>
<evidence type="ECO:0000256" key="1">
    <source>
        <dbReference type="SAM" id="MobiDB-lite"/>
    </source>
</evidence>
<reference evidence="3" key="1">
    <citation type="journal article" date="2022" name="Int. J. Mol. Sci.">
        <title>Draft Genome of Tanacetum Coccineum: Genomic Comparison of Closely Related Tanacetum-Family Plants.</title>
        <authorList>
            <person name="Yamashiro T."/>
            <person name="Shiraishi A."/>
            <person name="Nakayama K."/>
            <person name="Satake H."/>
        </authorList>
    </citation>
    <scope>NUCLEOTIDE SEQUENCE</scope>
</reference>
<evidence type="ECO:0000313" key="4">
    <source>
        <dbReference type="Proteomes" id="UP001151760"/>
    </source>
</evidence>
<protein>
    <submittedName>
        <fullName evidence="3">Zinc knuckle CX2CX4HX4C containing protein</fullName>
    </submittedName>
</protein>
<proteinExistence type="predicted"/>
<dbReference type="PANTHER" id="PTHR31286:SF99">
    <property type="entry name" value="DUF4283 DOMAIN-CONTAINING PROTEIN"/>
    <property type="match status" value="1"/>
</dbReference>
<organism evidence="3 4">
    <name type="scientific">Tanacetum coccineum</name>
    <dbReference type="NCBI Taxonomy" id="301880"/>
    <lineage>
        <taxon>Eukaryota</taxon>
        <taxon>Viridiplantae</taxon>
        <taxon>Streptophyta</taxon>
        <taxon>Embryophyta</taxon>
        <taxon>Tracheophyta</taxon>
        <taxon>Spermatophyta</taxon>
        <taxon>Magnoliopsida</taxon>
        <taxon>eudicotyledons</taxon>
        <taxon>Gunneridae</taxon>
        <taxon>Pentapetalae</taxon>
        <taxon>asterids</taxon>
        <taxon>campanulids</taxon>
        <taxon>Asterales</taxon>
        <taxon>Asteraceae</taxon>
        <taxon>Asteroideae</taxon>
        <taxon>Anthemideae</taxon>
        <taxon>Anthemidinae</taxon>
        <taxon>Tanacetum</taxon>
    </lineage>
</organism>
<feature type="domain" description="DUF4283" evidence="2">
    <location>
        <begin position="139"/>
        <end position="217"/>
    </location>
</feature>
<dbReference type="Pfam" id="PF14111">
    <property type="entry name" value="DUF4283"/>
    <property type="match status" value="1"/>
</dbReference>